<dbReference type="EMBL" id="JADCNL010000001">
    <property type="protein sequence ID" value="KAG0496521.1"/>
    <property type="molecule type" value="Genomic_DNA"/>
</dbReference>
<keyword evidence="9" id="KW-1185">Reference proteome</keyword>
<proteinExistence type="inferred from homology"/>
<dbReference type="GO" id="GO:0000149">
    <property type="term" value="F:SNARE binding"/>
    <property type="evidence" value="ECO:0007669"/>
    <property type="project" value="TreeGrafter"/>
</dbReference>
<accession>A0A835RQN0</accession>
<dbReference type="GO" id="GO:0005484">
    <property type="term" value="F:SNAP receptor activity"/>
    <property type="evidence" value="ECO:0007669"/>
    <property type="project" value="InterPro"/>
</dbReference>
<comment type="subcellular location">
    <subcellularLocation>
        <location evidence="1">Cell membrane</location>
        <topology evidence="1">Single-pass type IV membrane protein</topology>
    </subcellularLocation>
</comment>
<feature type="domain" description="T-SNARE coiled-coil homology" evidence="7">
    <location>
        <begin position="216"/>
        <end position="278"/>
    </location>
</feature>
<dbReference type="GO" id="GO:0006886">
    <property type="term" value="P:intracellular protein transport"/>
    <property type="evidence" value="ECO:0007669"/>
    <property type="project" value="InterPro"/>
</dbReference>
<organism evidence="8 9">
    <name type="scientific">Vanilla planifolia</name>
    <name type="common">Vanilla</name>
    <dbReference type="NCBI Taxonomy" id="51239"/>
    <lineage>
        <taxon>Eukaryota</taxon>
        <taxon>Viridiplantae</taxon>
        <taxon>Streptophyta</taxon>
        <taxon>Embryophyta</taxon>
        <taxon>Tracheophyta</taxon>
        <taxon>Spermatophyta</taxon>
        <taxon>Magnoliopsida</taxon>
        <taxon>Liliopsida</taxon>
        <taxon>Asparagales</taxon>
        <taxon>Orchidaceae</taxon>
        <taxon>Vanilloideae</taxon>
        <taxon>Vanilleae</taxon>
        <taxon>Vanilla</taxon>
    </lineage>
</organism>
<dbReference type="CDD" id="cd00179">
    <property type="entry name" value="SynN"/>
    <property type="match status" value="1"/>
</dbReference>
<dbReference type="Gene3D" id="1.20.58.70">
    <property type="match status" value="1"/>
</dbReference>
<dbReference type="GO" id="GO:0031201">
    <property type="term" value="C:SNARE complex"/>
    <property type="evidence" value="ECO:0007669"/>
    <property type="project" value="TreeGrafter"/>
</dbReference>
<comment type="caution">
    <text evidence="8">The sequence shown here is derived from an EMBL/GenBank/DDBJ whole genome shotgun (WGS) entry which is preliminary data.</text>
</comment>
<dbReference type="GO" id="GO:0048278">
    <property type="term" value="P:vesicle docking"/>
    <property type="evidence" value="ECO:0007669"/>
    <property type="project" value="TreeGrafter"/>
</dbReference>
<protein>
    <recommendedName>
        <fullName evidence="7">t-SNARE coiled-coil homology domain-containing protein</fullName>
    </recommendedName>
</protein>
<dbReference type="PROSITE" id="PS50192">
    <property type="entry name" value="T_SNARE"/>
    <property type="match status" value="1"/>
</dbReference>
<dbReference type="PANTHER" id="PTHR19957:SF251">
    <property type="entry name" value="SYNTAXIN-RELATED PROTEIN KNOLLE"/>
    <property type="match status" value="1"/>
</dbReference>
<dbReference type="SMART" id="SM00397">
    <property type="entry name" value="t_SNARE"/>
    <property type="match status" value="1"/>
</dbReference>
<dbReference type="GO" id="GO:0006887">
    <property type="term" value="P:exocytosis"/>
    <property type="evidence" value="ECO:0007669"/>
    <property type="project" value="TreeGrafter"/>
</dbReference>
<gene>
    <name evidence="8" type="ORF">HPP92_001212</name>
</gene>
<dbReference type="Pfam" id="PF00804">
    <property type="entry name" value="Syntaxin"/>
    <property type="match status" value="1"/>
</dbReference>
<evidence type="ECO:0000256" key="1">
    <source>
        <dbReference type="ARBA" id="ARBA00004521"/>
    </source>
</evidence>
<dbReference type="GO" id="GO:0012505">
    <property type="term" value="C:endomembrane system"/>
    <property type="evidence" value="ECO:0007669"/>
    <property type="project" value="TreeGrafter"/>
</dbReference>
<dbReference type="InterPro" id="IPR045242">
    <property type="entry name" value="Syntaxin"/>
</dbReference>
<dbReference type="InterPro" id="IPR006011">
    <property type="entry name" value="Syntaxin_N"/>
</dbReference>
<dbReference type="GO" id="GO:0005886">
    <property type="term" value="C:plasma membrane"/>
    <property type="evidence" value="ECO:0007669"/>
    <property type="project" value="UniProtKB-SubCell"/>
</dbReference>
<keyword evidence="4" id="KW-0653">Protein transport</keyword>
<dbReference type="GO" id="GO:0006906">
    <property type="term" value="P:vesicle fusion"/>
    <property type="evidence" value="ECO:0007669"/>
    <property type="project" value="TreeGrafter"/>
</dbReference>
<dbReference type="FunFam" id="1.20.5.110:FF:000008">
    <property type="entry name" value="Syntaxin 132"/>
    <property type="match status" value="1"/>
</dbReference>
<keyword evidence="6" id="KW-0472">Membrane</keyword>
<dbReference type="InterPro" id="IPR000727">
    <property type="entry name" value="T_SNARE_dom"/>
</dbReference>
<dbReference type="Pfam" id="PF05739">
    <property type="entry name" value="SNARE"/>
    <property type="match status" value="1"/>
</dbReference>
<dbReference type="InterPro" id="IPR010989">
    <property type="entry name" value="SNARE"/>
</dbReference>
<dbReference type="PANTHER" id="PTHR19957">
    <property type="entry name" value="SYNTAXIN"/>
    <property type="match status" value="1"/>
</dbReference>
<evidence type="ECO:0000256" key="4">
    <source>
        <dbReference type="ARBA" id="ARBA00022927"/>
    </source>
</evidence>
<evidence type="ECO:0000256" key="5">
    <source>
        <dbReference type="RuleBase" id="RU003858"/>
    </source>
</evidence>
<dbReference type="AlphaFoldDB" id="A0A835RQN0"/>
<evidence type="ECO:0000256" key="3">
    <source>
        <dbReference type="ARBA" id="ARBA00022448"/>
    </source>
</evidence>
<dbReference type="InterPro" id="IPR006012">
    <property type="entry name" value="Syntaxin/epimorphin_CS"/>
</dbReference>
<feature type="transmembrane region" description="Helical" evidence="6">
    <location>
        <begin position="288"/>
        <end position="308"/>
    </location>
</feature>
<keyword evidence="6" id="KW-0812">Transmembrane</keyword>
<comment type="similarity">
    <text evidence="2 5">Belongs to the syntaxin family.</text>
</comment>
<sequence>MNNLMTKSFLSYADLKKAAFKDLEAGSGGGNDDCTEIEICRVDESLRPFFAEAELVKEEISSIRNLLSLLEAENLESKAAHKPEVAHAARDRINGHIVEVLNRARRIRERLEAMDRANVANRRLSGCREGMPVDRTRTSVTNGLRKKLKELMMDFQKLRQRMMADYREEVERRYFTLTGELPQEAAVEKMIEEGTSEEMLKRAVAGDRKQKVVETVHEIQDRHDAAKEVERSLLELHQVFLDMALMVEVQGEKMDDIEHHVTSASHYVKDGAKELKSAKGYQRSSRKWVCVAVVLLLAIILLVIIPIASTLNKS</sequence>
<dbReference type="Proteomes" id="UP000636800">
    <property type="component" value="Chromosome 1"/>
</dbReference>
<dbReference type="CDD" id="cd15848">
    <property type="entry name" value="SNARE_syntaxin1-like"/>
    <property type="match status" value="1"/>
</dbReference>
<reference evidence="8 9" key="1">
    <citation type="journal article" date="2020" name="Nat. Food">
        <title>A phased Vanilla planifolia genome enables genetic improvement of flavour and production.</title>
        <authorList>
            <person name="Hasing T."/>
            <person name="Tang H."/>
            <person name="Brym M."/>
            <person name="Khazi F."/>
            <person name="Huang T."/>
            <person name="Chambers A.H."/>
        </authorList>
    </citation>
    <scope>NUCLEOTIDE SEQUENCE [LARGE SCALE GENOMIC DNA]</scope>
    <source>
        <tissue evidence="8">Leaf</tissue>
    </source>
</reference>
<evidence type="ECO:0000313" key="9">
    <source>
        <dbReference type="Proteomes" id="UP000636800"/>
    </source>
</evidence>
<evidence type="ECO:0000313" key="8">
    <source>
        <dbReference type="EMBL" id="KAG0496521.1"/>
    </source>
</evidence>
<keyword evidence="3" id="KW-0813">Transport</keyword>
<dbReference type="SMART" id="SM00503">
    <property type="entry name" value="SynN"/>
    <property type="match status" value="1"/>
</dbReference>
<dbReference type="SUPFAM" id="SSF47661">
    <property type="entry name" value="t-snare proteins"/>
    <property type="match status" value="1"/>
</dbReference>
<evidence type="ECO:0000259" key="7">
    <source>
        <dbReference type="PROSITE" id="PS50192"/>
    </source>
</evidence>
<dbReference type="FunFam" id="1.20.58.70:FF:000003">
    <property type="entry name" value="Qa-SNARE, Sso1/Syntaxin1-type, SYP12A-group"/>
    <property type="match status" value="1"/>
</dbReference>
<evidence type="ECO:0000256" key="2">
    <source>
        <dbReference type="ARBA" id="ARBA00009063"/>
    </source>
</evidence>
<name>A0A835RQN0_VANPL</name>
<keyword evidence="6" id="KW-1133">Transmembrane helix</keyword>
<evidence type="ECO:0000256" key="6">
    <source>
        <dbReference type="SAM" id="Phobius"/>
    </source>
</evidence>
<dbReference type="PROSITE" id="PS00914">
    <property type="entry name" value="SYNTAXIN"/>
    <property type="match status" value="1"/>
</dbReference>
<dbReference type="Gene3D" id="1.20.5.110">
    <property type="match status" value="1"/>
</dbReference>